<organism evidence="12 13">
    <name type="scientific">Beijerinckia indica subsp. indica (strain ATCC 9039 / DSM 1715 / NCIMB 8712)</name>
    <dbReference type="NCBI Taxonomy" id="395963"/>
    <lineage>
        <taxon>Bacteria</taxon>
        <taxon>Pseudomonadati</taxon>
        <taxon>Pseudomonadota</taxon>
        <taxon>Alphaproteobacteria</taxon>
        <taxon>Hyphomicrobiales</taxon>
        <taxon>Beijerinckiaceae</taxon>
        <taxon>Beijerinckia</taxon>
    </lineage>
</organism>
<dbReference type="SMART" id="SM00358">
    <property type="entry name" value="DSRM"/>
    <property type="match status" value="1"/>
</dbReference>
<dbReference type="SUPFAM" id="SSF69065">
    <property type="entry name" value="RNase III domain-like"/>
    <property type="match status" value="1"/>
</dbReference>
<keyword evidence="9" id="KW-0819">tRNA processing</keyword>
<dbReference type="CDD" id="cd10845">
    <property type="entry name" value="DSRM_RNAse_III_family"/>
    <property type="match status" value="1"/>
</dbReference>
<dbReference type="InterPro" id="IPR011907">
    <property type="entry name" value="RNase_III"/>
</dbReference>
<dbReference type="PROSITE" id="PS00517">
    <property type="entry name" value="RNASE_3_1"/>
    <property type="match status" value="1"/>
</dbReference>
<dbReference type="SUPFAM" id="SSF54768">
    <property type="entry name" value="dsRNA-binding domain-like"/>
    <property type="match status" value="1"/>
</dbReference>
<feature type="binding site" evidence="9">
    <location>
        <position position="47"/>
    </location>
    <ligand>
        <name>Mg(2+)</name>
        <dbReference type="ChEBI" id="CHEBI:18420"/>
    </ligand>
</feature>
<evidence type="ECO:0000256" key="1">
    <source>
        <dbReference type="ARBA" id="ARBA00000109"/>
    </source>
</evidence>
<name>B2II96_BEII9</name>
<dbReference type="CDD" id="cd00593">
    <property type="entry name" value="RIBOc"/>
    <property type="match status" value="1"/>
</dbReference>
<comment type="catalytic activity">
    <reaction evidence="1 9">
        <text>Endonucleolytic cleavage to 5'-phosphomonoester.</text>
        <dbReference type="EC" id="3.1.26.3"/>
    </reaction>
</comment>
<dbReference type="InterPro" id="IPR000999">
    <property type="entry name" value="RNase_III_dom"/>
</dbReference>
<dbReference type="Pfam" id="PF14622">
    <property type="entry name" value="Ribonucleas_3_3"/>
    <property type="match status" value="1"/>
</dbReference>
<evidence type="ECO:0000256" key="7">
    <source>
        <dbReference type="ARBA" id="ARBA00022801"/>
    </source>
</evidence>
<evidence type="ECO:0000259" key="10">
    <source>
        <dbReference type="PROSITE" id="PS50137"/>
    </source>
</evidence>
<dbReference type="EC" id="3.1.26.3" evidence="9"/>
<accession>B2II96</accession>
<dbReference type="GO" id="GO:0006364">
    <property type="term" value="P:rRNA processing"/>
    <property type="evidence" value="ECO:0007669"/>
    <property type="project" value="UniProtKB-UniRule"/>
</dbReference>
<keyword evidence="9" id="KW-0479">Metal-binding</keyword>
<dbReference type="GO" id="GO:0005737">
    <property type="term" value="C:cytoplasm"/>
    <property type="evidence" value="ECO:0007669"/>
    <property type="project" value="UniProtKB-SubCell"/>
</dbReference>
<reference evidence="13" key="1">
    <citation type="submission" date="2008-03" db="EMBL/GenBank/DDBJ databases">
        <title>Complete sequence of chromosome of Beijerinckia indica subsp. indica ATCC 9039.</title>
        <authorList>
            <consortium name="US DOE Joint Genome Institute"/>
            <person name="Copeland A."/>
            <person name="Lucas S."/>
            <person name="Lapidus A."/>
            <person name="Glavina del Rio T."/>
            <person name="Dalin E."/>
            <person name="Tice H."/>
            <person name="Bruce D."/>
            <person name="Goodwin L."/>
            <person name="Pitluck S."/>
            <person name="LaButti K."/>
            <person name="Schmutz J."/>
            <person name="Larimer F."/>
            <person name="Land M."/>
            <person name="Hauser L."/>
            <person name="Kyrpides N."/>
            <person name="Mikhailova N."/>
            <person name="Dunfield P.F."/>
            <person name="Dedysh S.N."/>
            <person name="Liesack W."/>
            <person name="Saw J.H."/>
            <person name="Alam M."/>
            <person name="Chen Y."/>
            <person name="Murrell J.C."/>
            <person name="Richardson P."/>
        </authorList>
    </citation>
    <scope>NUCLEOTIDE SEQUENCE [LARGE SCALE GENOMIC DNA]</scope>
    <source>
        <strain evidence="13">ATCC 9039 / DSM 1715 / NCIMB 8712</strain>
    </source>
</reference>
<evidence type="ECO:0000256" key="4">
    <source>
        <dbReference type="ARBA" id="ARBA00022664"/>
    </source>
</evidence>
<keyword evidence="7 9" id="KW-0378">Hydrolase</keyword>
<dbReference type="RefSeq" id="WP_012385403.1">
    <property type="nucleotide sequence ID" value="NC_010581.1"/>
</dbReference>
<dbReference type="EMBL" id="CP001016">
    <property type="protein sequence ID" value="ACB96050.1"/>
    <property type="molecule type" value="Genomic_DNA"/>
</dbReference>
<proteinExistence type="inferred from homology"/>
<dbReference type="InterPro" id="IPR036389">
    <property type="entry name" value="RNase_III_sf"/>
</dbReference>
<keyword evidence="9" id="KW-0699">rRNA-binding</keyword>
<evidence type="ECO:0000256" key="3">
    <source>
        <dbReference type="ARBA" id="ARBA00022552"/>
    </source>
</evidence>
<dbReference type="Gene3D" id="3.30.160.20">
    <property type="match status" value="1"/>
</dbReference>
<keyword evidence="5 9" id="KW-0540">Nuclease</keyword>
<comment type="subcellular location">
    <subcellularLocation>
        <location evidence="9">Cytoplasm</location>
    </subcellularLocation>
</comment>
<keyword evidence="9" id="KW-0460">Magnesium</keyword>
<dbReference type="PROSITE" id="PS50137">
    <property type="entry name" value="DS_RBD"/>
    <property type="match status" value="1"/>
</dbReference>
<dbReference type="OrthoDB" id="9805026at2"/>
<dbReference type="GO" id="GO:0019843">
    <property type="term" value="F:rRNA binding"/>
    <property type="evidence" value="ECO:0007669"/>
    <property type="project" value="UniProtKB-KW"/>
</dbReference>
<comment type="function">
    <text evidence="9">Digests double-stranded RNA. Involved in the processing of primary rRNA transcript to yield the immediate precursors to the large and small rRNAs (23S and 16S). Processes some mRNAs, and tRNAs when they are encoded in the rRNA operon. Processes pre-crRNA and tracrRNA of type II CRISPR loci if present in the organism.</text>
</comment>
<dbReference type="GO" id="GO:0004525">
    <property type="term" value="F:ribonuclease III activity"/>
    <property type="evidence" value="ECO:0007669"/>
    <property type="project" value="UniProtKB-UniRule"/>
</dbReference>
<evidence type="ECO:0000313" key="12">
    <source>
        <dbReference type="EMBL" id="ACB96050.1"/>
    </source>
</evidence>
<comment type="cofactor">
    <cofactor evidence="9">
        <name>Mg(2+)</name>
        <dbReference type="ChEBI" id="CHEBI:18420"/>
    </cofactor>
</comment>
<evidence type="ECO:0000256" key="2">
    <source>
        <dbReference type="ARBA" id="ARBA00010183"/>
    </source>
</evidence>
<dbReference type="eggNOG" id="COG0571">
    <property type="taxonomic scope" value="Bacteria"/>
</dbReference>
<dbReference type="PANTHER" id="PTHR11207:SF0">
    <property type="entry name" value="RIBONUCLEASE 3"/>
    <property type="match status" value="1"/>
</dbReference>
<evidence type="ECO:0000256" key="8">
    <source>
        <dbReference type="ARBA" id="ARBA00022884"/>
    </source>
</evidence>
<dbReference type="SMART" id="SM00535">
    <property type="entry name" value="RIBOc"/>
    <property type="match status" value="1"/>
</dbReference>
<dbReference type="GO" id="GO:0008033">
    <property type="term" value="P:tRNA processing"/>
    <property type="evidence" value="ECO:0007669"/>
    <property type="project" value="UniProtKB-KW"/>
</dbReference>
<evidence type="ECO:0000313" key="13">
    <source>
        <dbReference type="Proteomes" id="UP000001695"/>
    </source>
</evidence>
<dbReference type="Proteomes" id="UP000001695">
    <property type="component" value="Chromosome"/>
</dbReference>
<dbReference type="NCBIfam" id="TIGR02191">
    <property type="entry name" value="RNaseIII"/>
    <property type="match status" value="1"/>
</dbReference>
<dbReference type="KEGG" id="bid:Bind_2441"/>
<feature type="domain" description="DRBM" evidence="10">
    <location>
        <begin position="158"/>
        <end position="227"/>
    </location>
</feature>
<reference evidence="12 13" key="2">
    <citation type="journal article" date="2010" name="J. Bacteriol.">
        <title>Complete genome sequence of Beijerinckia indica subsp. indica.</title>
        <authorList>
            <person name="Tamas I."/>
            <person name="Dedysh S.N."/>
            <person name="Liesack W."/>
            <person name="Stott M.B."/>
            <person name="Alam M."/>
            <person name="Murrell J.C."/>
            <person name="Dunfield P.F."/>
        </authorList>
    </citation>
    <scope>NUCLEOTIDE SEQUENCE [LARGE SCALE GENOMIC DNA]</scope>
    <source>
        <strain evidence="13">ATCC 9039 / DSM 1715 / NCIMB 8712</strain>
    </source>
</reference>
<dbReference type="HOGENOM" id="CLU_000907_1_1_5"/>
<keyword evidence="4 9" id="KW-0507">mRNA processing</keyword>
<evidence type="ECO:0000256" key="5">
    <source>
        <dbReference type="ARBA" id="ARBA00022722"/>
    </source>
</evidence>
<feature type="binding site" evidence="9">
    <location>
        <position position="122"/>
    </location>
    <ligand>
        <name>Mg(2+)</name>
        <dbReference type="ChEBI" id="CHEBI:18420"/>
    </ligand>
</feature>
<dbReference type="Gene3D" id="1.10.1520.10">
    <property type="entry name" value="Ribonuclease III domain"/>
    <property type="match status" value="1"/>
</dbReference>
<keyword evidence="6 9" id="KW-0255">Endonuclease</keyword>
<feature type="binding site" evidence="9">
    <location>
        <position position="119"/>
    </location>
    <ligand>
        <name>Mg(2+)</name>
        <dbReference type="ChEBI" id="CHEBI:18420"/>
    </ligand>
</feature>
<dbReference type="PANTHER" id="PTHR11207">
    <property type="entry name" value="RIBONUCLEASE III"/>
    <property type="match status" value="1"/>
</dbReference>
<keyword evidence="8 9" id="KW-0694">RNA-binding</keyword>
<sequence length="235" mass="26064">MSRFKQDLEPLETRIGHRFVEADLLTTALTHVSVTVGARRETYQRLEFLGDRVLGLVIAEMLYATFPEAEEGELSRRLADLVRKESCAEVALEWGVGPFVRLGESERQIGTTKKAILGDVCESIIGAVFLDAGYTVAQQVIVKAFDARMRSPRRPLRDAKTVLQEWAQSRGHPTPLYREICRCGPDHAPEFTISVCIPGYADAQAKGPSKRLAEQAAAAHFIEREGIQEKQKGAA</sequence>
<dbReference type="PROSITE" id="PS50142">
    <property type="entry name" value="RNASE_3_2"/>
    <property type="match status" value="1"/>
</dbReference>
<feature type="active site" evidence="9">
    <location>
        <position position="122"/>
    </location>
</feature>
<dbReference type="AlphaFoldDB" id="B2II96"/>
<dbReference type="Pfam" id="PF00035">
    <property type="entry name" value="dsrm"/>
    <property type="match status" value="1"/>
</dbReference>
<feature type="domain" description="RNase III" evidence="11">
    <location>
        <begin position="8"/>
        <end position="133"/>
    </location>
</feature>
<dbReference type="GO" id="GO:0003725">
    <property type="term" value="F:double-stranded RNA binding"/>
    <property type="evidence" value="ECO:0007669"/>
    <property type="project" value="TreeGrafter"/>
</dbReference>
<dbReference type="InterPro" id="IPR014720">
    <property type="entry name" value="dsRBD_dom"/>
</dbReference>
<dbReference type="GO" id="GO:0010468">
    <property type="term" value="P:regulation of gene expression"/>
    <property type="evidence" value="ECO:0007669"/>
    <property type="project" value="TreeGrafter"/>
</dbReference>
<evidence type="ECO:0000256" key="9">
    <source>
        <dbReference type="HAMAP-Rule" id="MF_00104"/>
    </source>
</evidence>
<gene>
    <name evidence="9" type="primary">rnc</name>
    <name evidence="12" type="ordered locus">Bind_2441</name>
</gene>
<dbReference type="GO" id="GO:0006397">
    <property type="term" value="P:mRNA processing"/>
    <property type="evidence" value="ECO:0007669"/>
    <property type="project" value="UniProtKB-UniRule"/>
</dbReference>
<comment type="similarity">
    <text evidence="2">Belongs to the ribonuclease III family.</text>
</comment>
<comment type="subunit">
    <text evidence="9">Homodimer.</text>
</comment>
<dbReference type="HAMAP" id="MF_00104">
    <property type="entry name" value="RNase_III"/>
    <property type="match status" value="1"/>
</dbReference>
<keyword evidence="3 9" id="KW-0698">rRNA processing</keyword>
<evidence type="ECO:0000256" key="6">
    <source>
        <dbReference type="ARBA" id="ARBA00022759"/>
    </source>
</evidence>
<dbReference type="FunFam" id="1.10.1520.10:FF:000001">
    <property type="entry name" value="Ribonuclease 3"/>
    <property type="match status" value="1"/>
</dbReference>
<evidence type="ECO:0000259" key="11">
    <source>
        <dbReference type="PROSITE" id="PS50142"/>
    </source>
</evidence>
<feature type="active site" evidence="9">
    <location>
        <position position="51"/>
    </location>
</feature>
<dbReference type="STRING" id="395963.Bind_2441"/>
<keyword evidence="13" id="KW-1185">Reference proteome</keyword>
<dbReference type="GO" id="GO:0046872">
    <property type="term" value="F:metal ion binding"/>
    <property type="evidence" value="ECO:0007669"/>
    <property type="project" value="UniProtKB-KW"/>
</dbReference>
<keyword evidence="9" id="KW-0963">Cytoplasm</keyword>
<protein>
    <recommendedName>
        <fullName evidence="9">Ribonuclease 3</fullName>
        <ecNumber evidence="9">3.1.26.3</ecNumber>
    </recommendedName>
    <alternativeName>
        <fullName evidence="9">Ribonuclease III</fullName>
        <shortName evidence="9">RNase III</shortName>
    </alternativeName>
</protein>